<name>A0A760VHS6_SALER</name>
<reference evidence="1" key="2">
    <citation type="submission" date="2020-02" db="EMBL/GenBank/DDBJ databases">
        <authorList>
            <consortium name="NCBI Pathogen Detection Project"/>
        </authorList>
    </citation>
    <scope>NUCLEOTIDE SEQUENCE</scope>
    <source>
        <strain evidence="1">MA.RK_08:MF0016603R</strain>
    </source>
</reference>
<gene>
    <name evidence="1" type="ORF">G8Y41_001658</name>
</gene>
<evidence type="ECO:0000313" key="1">
    <source>
        <dbReference type="EMBL" id="HAG2746887.1"/>
    </source>
</evidence>
<comment type="caution">
    <text evidence="1">The sequence shown here is derived from an EMBL/GenBank/DDBJ whole genome shotgun (WGS) entry which is preliminary data.</text>
</comment>
<proteinExistence type="predicted"/>
<accession>A0A760VHS6</accession>
<protein>
    <submittedName>
        <fullName evidence="1">Uncharacterized protein</fullName>
    </submittedName>
</protein>
<organism evidence="1">
    <name type="scientific">Salmonella enterica</name>
    <name type="common">Salmonella choleraesuis</name>
    <dbReference type="NCBI Taxonomy" id="28901"/>
    <lineage>
        <taxon>Bacteria</taxon>
        <taxon>Pseudomonadati</taxon>
        <taxon>Pseudomonadota</taxon>
        <taxon>Gammaproteobacteria</taxon>
        <taxon>Enterobacterales</taxon>
        <taxon>Enterobacteriaceae</taxon>
        <taxon>Salmonella</taxon>
    </lineage>
</organism>
<sequence>MKPILSYYKLKRASQLLEIEVDDIIHFWLMDKLDLQVNLDGINCRLARYLPNDKNFLSAIRVIGDDLYNNRDVIDNLRWFTFKGDEDDKGGIGKDDNLRLIYYRGLAYGLWRVSPTIVTRFINDELILSDSEGIHNIEGKTGIAFVSGHCSNNLKINDKLFFDSPLKVSVNDLVIDKNNFDSLCNILNGKDFSNNERDSGNFASMDLNEEKKERLSSPQKIAIKVMARKLYPNIINSPENLANALTADAEKQGEKGAKFDGSTVGRWLKD</sequence>
<dbReference type="AlphaFoldDB" id="A0A760VHS6"/>
<dbReference type="EMBL" id="DAAXVN010000004">
    <property type="protein sequence ID" value="HAG2746887.1"/>
    <property type="molecule type" value="Genomic_DNA"/>
</dbReference>
<reference evidence="1" key="1">
    <citation type="journal article" date="2018" name="Genome Biol.">
        <title>SKESA: strategic k-mer extension for scrupulous assemblies.</title>
        <authorList>
            <person name="Souvorov A."/>
            <person name="Agarwala R."/>
            <person name="Lipman D.J."/>
        </authorList>
    </citation>
    <scope>NUCLEOTIDE SEQUENCE</scope>
    <source>
        <strain evidence="1">MA.RK_08:MF0016603R</strain>
    </source>
</reference>